<reference evidence="1" key="1">
    <citation type="submission" date="2016-05" db="EMBL/GenBank/DDBJ databases">
        <authorList>
            <person name="Lavstsen T."/>
            <person name="Jespersen J.S."/>
        </authorList>
    </citation>
    <scope>NUCLEOTIDE SEQUENCE</scope>
    <source>
        <tissue evidence="1">Brain</tissue>
    </source>
</reference>
<sequence length="34" mass="3916">GDNLICCPLLGQQHQTQWLLKKEQPNKGRFYSGD</sequence>
<dbReference type="EMBL" id="HAEC01015675">
    <property type="protein sequence ID" value="SBQ83896.1"/>
    <property type="molecule type" value="Transcribed_RNA"/>
</dbReference>
<evidence type="ECO:0000313" key="1">
    <source>
        <dbReference type="EMBL" id="SBQ83896.1"/>
    </source>
</evidence>
<dbReference type="AlphaFoldDB" id="A0A1A8HKE5"/>
<name>A0A1A8HKE5_9TELE</name>
<accession>A0A1A8HKE5</accession>
<proteinExistence type="predicted"/>
<feature type="non-terminal residue" evidence="1">
    <location>
        <position position="1"/>
    </location>
</feature>
<gene>
    <name evidence="1" type="primary">Nfu_g_1_023576</name>
</gene>
<reference evidence="1" key="2">
    <citation type="submission" date="2016-06" db="EMBL/GenBank/DDBJ databases">
        <title>The genome of a short-lived fish provides insights into sex chromosome evolution and the genetic control of aging.</title>
        <authorList>
            <person name="Reichwald K."/>
            <person name="Felder M."/>
            <person name="Petzold A."/>
            <person name="Koch P."/>
            <person name="Groth M."/>
            <person name="Platzer M."/>
        </authorList>
    </citation>
    <scope>NUCLEOTIDE SEQUENCE</scope>
    <source>
        <tissue evidence="1">Brain</tissue>
    </source>
</reference>
<protein>
    <submittedName>
        <fullName evidence="1">Uncharacterized protein</fullName>
    </submittedName>
</protein>
<organism evidence="1">
    <name type="scientific">Nothobranchius korthausae</name>
    <dbReference type="NCBI Taxonomy" id="1143690"/>
    <lineage>
        <taxon>Eukaryota</taxon>
        <taxon>Metazoa</taxon>
        <taxon>Chordata</taxon>
        <taxon>Craniata</taxon>
        <taxon>Vertebrata</taxon>
        <taxon>Euteleostomi</taxon>
        <taxon>Actinopterygii</taxon>
        <taxon>Neopterygii</taxon>
        <taxon>Teleostei</taxon>
        <taxon>Neoteleostei</taxon>
        <taxon>Acanthomorphata</taxon>
        <taxon>Ovalentaria</taxon>
        <taxon>Atherinomorphae</taxon>
        <taxon>Cyprinodontiformes</taxon>
        <taxon>Nothobranchiidae</taxon>
        <taxon>Nothobranchius</taxon>
    </lineage>
</organism>
<feature type="non-terminal residue" evidence="1">
    <location>
        <position position="34"/>
    </location>
</feature>